<dbReference type="SUPFAM" id="SSF51735">
    <property type="entry name" value="NAD(P)-binding Rossmann-fold domains"/>
    <property type="match status" value="1"/>
</dbReference>
<dbReference type="OrthoDB" id="9805754at2"/>
<comment type="subcellular location">
    <subcellularLocation>
        <location evidence="10">Cytoplasm</location>
    </subcellularLocation>
</comment>
<evidence type="ECO:0000256" key="10">
    <source>
        <dbReference type="HAMAP-Rule" id="MF_01925"/>
    </source>
</evidence>
<evidence type="ECO:0000256" key="6">
    <source>
        <dbReference type="ARBA" id="ARBA00022857"/>
    </source>
</evidence>
<evidence type="ECO:0000256" key="2">
    <source>
        <dbReference type="ARBA" id="ARBA00005525"/>
    </source>
</evidence>
<dbReference type="RefSeq" id="WP_112158061.1">
    <property type="nucleotide sequence ID" value="NZ_QKRX01000003.1"/>
</dbReference>
<accession>A0A364NPI0</accession>
<keyword evidence="4 10" id="KW-0028">Amino-acid biosynthesis</keyword>
<gene>
    <name evidence="10" type="primary">proC</name>
    <name evidence="16" type="ORF">DN062_04750</name>
</gene>
<dbReference type="GO" id="GO:0055129">
    <property type="term" value="P:L-proline biosynthetic process"/>
    <property type="evidence" value="ECO:0007669"/>
    <property type="project" value="UniProtKB-UniRule"/>
</dbReference>
<comment type="pathway">
    <text evidence="1 10 13">Amino-acid biosynthesis; L-proline biosynthesis; L-proline from L-glutamate 5-semialdehyde: step 1/1.</text>
</comment>
<evidence type="ECO:0000256" key="5">
    <source>
        <dbReference type="ARBA" id="ARBA00022650"/>
    </source>
</evidence>
<dbReference type="Proteomes" id="UP000250744">
    <property type="component" value="Unassembled WGS sequence"/>
</dbReference>
<keyword evidence="3 10" id="KW-0963">Cytoplasm</keyword>
<proteinExistence type="inferred from homology"/>
<dbReference type="InterPro" id="IPR000304">
    <property type="entry name" value="Pyrroline-COOH_reductase"/>
</dbReference>
<reference evidence="16 17" key="1">
    <citation type="submission" date="2018-06" db="EMBL/GenBank/DDBJ databases">
        <title>Nitrincola tibetense sp. nov., isolated from Lake XuguoCo on Tibetan Plateau.</title>
        <authorList>
            <person name="Xing P."/>
        </authorList>
    </citation>
    <scope>NUCLEOTIDE SEQUENCE [LARGE SCALE GENOMIC DNA]</scope>
    <source>
        <strain evidence="17">xg18</strain>
    </source>
</reference>
<comment type="catalytic activity">
    <reaction evidence="9 10 13">
        <text>L-proline + NADP(+) = (S)-1-pyrroline-5-carboxylate + NADPH + 2 H(+)</text>
        <dbReference type="Rhea" id="RHEA:14109"/>
        <dbReference type="ChEBI" id="CHEBI:15378"/>
        <dbReference type="ChEBI" id="CHEBI:17388"/>
        <dbReference type="ChEBI" id="CHEBI:57783"/>
        <dbReference type="ChEBI" id="CHEBI:58349"/>
        <dbReference type="ChEBI" id="CHEBI:60039"/>
        <dbReference type="EC" id="1.5.1.2"/>
    </reaction>
</comment>
<protein>
    <recommendedName>
        <fullName evidence="10 11">Pyrroline-5-carboxylate reductase</fullName>
        <shortName evidence="10">P5C reductase</shortName>
        <shortName evidence="10">P5CR</shortName>
        <ecNumber evidence="10 11">1.5.1.2</ecNumber>
    </recommendedName>
    <alternativeName>
        <fullName evidence="10">PCA reductase</fullName>
    </alternativeName>
</protein>
<evidence type="ECO:0000259" key="15">
    <source>
        <dbReference type="Pfam" id="PF14748"/>
    </source>
</evidence>
<keyword evidence="17" id="KW-1185">Reference proteome</keyword>
<feature type="binding site" evidence="12">
    <location>
        <begin position="12"/>
        <end position="17"/>
    </location>
    <ligand>
        <name>NADP(+)</name>
        <dbReference type="ChEBI" id="CHEBI:58349"/>
    </ligand>
</feature>
<dbReference type="PROSITE" id="PS00521">
    <property type="entry name" value="P5CR"/>
    <property type="match status" value="1"/>
</dbReference>
<dbReference type="FunFam" id="1.10.3730.10:FF:000001">
    <property type="entry name" value="Pyrroline-5-carboxylate reductase"/>
    <property type="match status" value="1"/>
</dbReference>
<evidence type="ECO:0000256" key="8">
    <source>
        <dbReference type="ARBA" id="ARBA00050547"/>
    </source>
</evidence>
<dbReference type="InterPro" id="IPR028939">
    <property type="entry name" value="P5C_Rdtase_cat_N"/>
</dbReference>
<sequence length="277" mass="29326">MTLSPPSRIVFIGAGNMARAIISGLLKQGIPANSITACEPSLEKLQDLAELGLDVSTNNVESAAKADLLILAVKPQVMKSVCTPLHAAVQARHPIIMSVAAGLRLEAFERWLGPDLAMVRCMPNTPSLIGKGASGLFANSQVQPAQKQMVEQVMAATGLALWVNSEDELDAVTAVSGSGPAYYFLMMEAMIKAGKALGLSEENAKALTLHTALGAAEMATSSDVSPAELRRRVTSPKGTTEQAVLSFQDHQFEQIVGQAMHACHRRAKELAVELGNN</sequence>
<dbReference type="Pfam" id="PF03807">
    <property type="entry name" value="F420_oxidored"/>
    <property type="match status" value="1"/>
</dbReference>
<dbReference type="FunFam" id="3.40.50.720:FF:000105">
    <property type="entry name" value="Pyrroline-5-carboxylate reductase"/>
    <property type="match status" value="1"/>
</dbReference>
<dbReference type="UniPathway" id="UPA00098">
    <property type="reaction ID" value="UER00361"/>
</dbReference>
<dbReference type="Pfam" id="PF14748">
    <property type="entry name" value="P5CR_dimer"/>
    <property type="match status" value="1"/>
</dbReference>
<evidence type="ECO:0000256" key="1">
    <source>
        <dbReference type="ARBA" id="ARBA00005205"/>
    </source>
</evidence>
<evidence type="ECO:0000259" key="14">
    <source>
        <dbReference type="Pfam" id="PF03807"/>
    </source>
</evidence>
<feature type="binding site" evidence="12">
    <location>
        <begin position="72"/>
        <end position="75"/>
    </location>
    <ligand>
        <name>NADP(+)</name>
        <dbReference type="ChEBI" id="CHEBI:58349"/>
    </ligand>
</feature>
<evidence type="ECO:0000256" key="4">
    <source>
        <dbReference type="ARBA" id="ARBA00022605"/>
    </source>
</evidence>
<organism evidence="16 17">
    <name type="scientific">Nitrincola tibetensis</name>
    <dbReference type="NCBI Taxonomy" id="2219697"/>
    <lineage>
        <taxon>Bacteria</taxon>
        <taxon>Pseudomonadati</taxon>
        <taxon>Pseudomonadota</taxon>
        <taxon>Gammaproteobacteria</taxon>
        <taxon>Oceanospirillales</taxon>
        <taxon>Oceanospirillaceae</taxon>
        <taxon>Nitrincola</taxon>
    </lineage>
</organism>
<keyword evidence="6 10" id="KW-0521">NADP</keyword>
<feature type="domain" description="Pyrroline-5-carboxylate reductase catalytic N-terminal" evidence="14">
    <location>
        <begin position="8"/>
        <end position="102"/>
    </location>
</feature>
<evidence type="ECO:0000256" key="11">
    <source>
        <dbReference type="NCBIfam" id="TIGR00112"/>
    </source>
</evidence>
<dbReference type="InterPro" id="IPR036291">
    <property type="entry name" value="NAD(P)-bd_dom_sf"/>
</dbReference>
<dbReference type="EMBL" id="QKRX01000003">
    <property type="protein sequence ID" value="RAU18797.1"/>
    <property type="molecule type" value="Genomic_DNA"/>
</dbReference>
<dbReference type="AlphaFoldDB" id="A0A364NPI0"/>
<evidence type="ECO:0000256" key="9">
    <source>
        <dbReference type="ARBA" id="ARBA00052690"/>
    </source>
</evidence>
<dbReference type="Gene3D" id="1.10.3730.10">
    <property type="entry name" value="ProC C-terminal domain-like"/>
    <property type="match status" value="1"/>
</dbReference>
<feature type="domain" description="Pyrroline-5-carboxylate reductase dimerisation" evidence="15">
    <location>
        <begin position="166"/>
        <end position="270"/>
    </location>
</feature>
<dbReference type="InterPro" id="IPR029036">
    <property type="entry name" value="P5CR_dimer"/>
</dbReference>
<evidence type="ECO:0000256" key="3">
    <source>
        <dbReference type="ARBA" id="ARBA00022490"/>
    </source>
</evidence>
<evidence type="ECO:0000313" key="16">
    <source>
        <dbReference type="EMBL" id="RAU18797.1"/>
    </source>
</evidence>
<evidence type="ECO:0000256" key="7">
    <source>
        <dbReference type="ARBA" id="ARBA00023002"/>
    </source>
</evidence>
<dbReference type="PANTHER" id="PTHR11645:SF0">
    <property type="entry name" value="PYRROLINE-5-CARBOXYLATE REDUCTASE 3"/>
    <property type="match status" value="1"/>
</dbReference>
<dbReference type="PIRSF" id="PIRSF000193">
    <property type="entry name" value="Pyrrol-5-carb_rd"/>
    <property type="match status" value="1"/>
</dbReference>
<name>A0A364NPI0_9GAMM</name>
<comment type="function">
    <text evidence="10">Catalyzes the reduction of 1-pyrroline-5-carboxylate (PCA) to L-proline.</text>
</comment>
<keyword evidence="7 10" id="KW-0560">Oxidoreductase</keyword>
<comment type="similarity">
    <text evidence="2 10 13">Belongs to the pyrroline-5-carboxylate reductase family.</text>
</comment>
<dbReference type="Gene3D" id="3.40.50.720">
    <property type="entry name" value="NAD(P)-binding Rossmann-like Domain"/>
    <property type="match status" value="1"/>
</dbReference>
<dbReference type="GO" id="GO:0004735">
    <property type="term" value="F:pyrroline-5-carboxylate reductase activity"/>
    <property type="evidence" value="ECO:0007669"/>
    <property type="project" value="UniProtKB-UniRule"/>
</dbReference>
<dbReference type="InterPro" id="IPR053790">
    <property type="entry name" value="P5CR-like_CS"/>
</dbReference>
<dbReference type="EC" id="1.5.1.2" evidence="10 11"/>
<keyword evidence="5 10" id="KW-0641">Proline biosynthesis</keyword>
<comment type="catalytic activity">
    <reaction evidence="8 10">
        <text>L-proline + NAD(+) = (S)-1-pyrroline-5-carboxylate + NADH + 2 H(+)</text>
        <dbReference type="Rhea" id="RHEA:14105"/>
        <dbReference type="ChEBI" id="CHEBI:15378"/>
        <dbReference type="ChEBI" id="CHEBI:17388"/>
        <dbReference type="ChEBI" id="CHEBI:57540"/>
        <dbReference type="ChEBI" id="CHEBI:57945"/>
        <dbReference type="ChEBI" id="CHEBI:60039"/>
        <dbReference type="EC" id="1.5.1.2"/>
    </reaction>
</comment>
<dbReference type="InterPro" id="IPR008927">
    <property type="entry name" value="6-PGluconate_DH-like_C_sf"/>
</dbReference>
<dbReference type="GO" id="GO:0005737">
    <property type="term" value="C:cytoplasm"/>
    <property type="evidence" value="ECO:0007669"/>
    <property type="project" value="UniProtKB-SubCell"/>
</dbReference>
<evidence type="ECO:0000256" key="12">
    <source>
        <dbReference type="PIRSR" id="PIRSR000193-1"/>
    </source>
</evidence>
<dbReference type="NCBIfam" id="TIGR00112">
    <property type="entry name" value="proC"/>
    <property type="match status" value="1"/>
</dbReference>
<dbReference type="HAMAP" id="MF_01925">
    <property type="entry name" value="P5C_reductase"/>
    <property type="match status" value="1"/>
</dbReference>
<evidence type="ECO:0000256" key="13">
    <source>
        <dbReference type="RuleBase" id="RU003903"/>
    </source>
</evidence>
<dbReference type="SUPFAM" id="SSF48179">
    <property type="entry name" value="6-phosphogluconate dehydrogenase C-terminal domain-like"/>
    <property type="match status" value="1"/>
</dbReference>
<evidence type="ECO:0000313" key="17">
    <source>
        <dbReference type="Proteomes" id="UP000250744"/>
    </source>
</evidence>
<dbReference type="PANTHER" id="PTHR11645">
    <property type="entry name" value="PYRROLINE-5-CARBOXYLATE REDUCTASE"/>
    <property type="match status" value="1"/>
</dbReference>
<feature type="binding site" evidence="12">
    <location>
        <position position="59"/>
    </location>
    <ligand>
        <name>NADPH</name>
        <dbReference type="ChEBI" id="CHEBI:57783"/>
    </ligand>
</feature>
<comment type="caution">
    <text evidence="16">The sequence shown here is derived from an EMBL/GenBank/DDBJ whole genome shotgun (WGS) entry which is preliminary data.</text>
</comment>